<dbReference type="EMBL" id="JAODUP010000288">
    <property type="protein sequence ID" value="KAK2153716.1"/>
    <property type="molecule type" value="Genomic_DNA"/>
</dbReference>
<reference evidence="4" key="1">
    <citation type="journal article" date="2023" name="Mol. Biol. Evol.">
        <title>Third-Generation Sequencing Reveals the Adaptive Role of the Epigenome in Three Deep-Sea Polychaetes.</title>
        <authorList>
            <person name="Perez M."/>
            <person name="Aroh O."/>
            <person name="Sun Y."/>
            <person name="Lan Y."/>
            <person name="Juniper S.K."/>
            <person name="Young C.R."/>
            <person name="Angers B."/>
            <person name="Qian P.Y."/>
        </authorList>
    </citation>
    <scope>NUCLEOTIDE SEQUENCE</scope>
    <source>
        <strain evidence="4">P08H-3</strain>
    </source>
</reference>
<name>A0AAD9N3J5_9ANNE</name>
<dbReference type="Pfam" id="PF12796">
    <property type="entry name" value="Ank_2"/>
    <property type="match status" value="1"/>
</dbReference>
<keyword evidence="5" id="KW-1185">Reference proteome</keyword>
<dbReference type="PANTHER" id="PTHR24166">
    <property type="entry name" value="ROLLING PEBBLES, ISOFORM B"/>
    <property type="match status" value="1"/>
</dbReference>
<evidence type="ECO:0000256" key="2">
    <source>
        <dbReference type="ARBA" id="ARBA00023043"/>
    </source>
</evidence>
<dbReference type="SMART" id="SM00248">
    <property type="entry name" value="ANK"/>
    <property type="match status" value="3"/>
</dbReference>
<accession>A0AAD9N3J5</accession>
<dbReference type="PANTHER" id="PTHR24166:SF58">
    <property type="entry name" value="ANKYCORBIN-LIKE"/>
    <property type="match status" value="1"/>
</dbReference>
<organism evidence="4 5">
    <name type="scientific">Paralvinella palmiformis</name>
    <dbReference type="NCBI Taxonomy" id="53620"/>
    <lineage>
        <taxon>Eukaryota</taxon>
        <taxon>Metazoa</taxon>
        <taxon>Spiralia</taxon>
        <taxon>Lophotrochozoa</taxon>
        <taxon>Annelida</taxon>
        <taxon>Polychaeta</taxon>
        <taxon>Sedentaria</taxon>
        <taxon>Canalipalpata</taxon>
        <taxon>Terebellida</taxon>
        <taxon>Terebelliformia</taxon>
        <taxon>Alvinellidae</taxon>
        <taxon>Paralvinella</taxon>
    </lineage>
</organism>
<dbReference type="SUPFAM" id="SSF48403">
    <property type="entry name" value="Ankyrin repeat"/>
    <property type="match status" value="1"/>
</dbReference>
<evidence type="ECO:0000256" key="3">
    <source>
        <dbReference type="PROSITE-ProRule" id="PRU00023"/>
    </source>
</evidence>
<feature type="non-terminal residue" evidence="4">
    <location>
        <position position="1"/>
    </location>
</feature>
<protein>
    <submittedName>
        <fullName evidence="4">Uncharacterized protein</fullName>
    </submittedName>
</protein>
<evidence type="ECO:0000313" key="5">
    <source>
        <dbReference type="Proteomes" id="UP001208570"/>
    </source>
</evidence>
<dbReference type="PROSITE" id="PS50297">
    <property type="entry name" value="ANK_REP_REGION"/>
    <property type="match status" value="1"/>
</dbReference>
<dbReference type="Proteomes" id="UP001208570">
    <property type="component" value="Unassembled WGS sequence"/>
</dbReference>
<dbReference type="PROSITE" id="PS50088">
    <property type="entry name" value="ANK_REPEAT"/>
    <property type="match status" value="1"/>
</dbReference>
<dbReference type="AlphaFoldDB" id="A0AAD9N3J5"/>
<comment type="caution">
    <text evidence="4">The sequence shown here is derived from an EMBL/GenBank/DDBJ whole genome shotgun (WGS) entry which is preliminary data.</text>
</comment>
<feature type="repeat" description="ANK" evidence="3">
    <location>
        <begin position="39"/>
        <end position="61"/>
    </location>
</feature>
<gene>
    <name evidence="4" type="ORF">LSH36_288g01042</name>
</gene>
<evidence type="ECO:0000256" key="1">
    <source>
        <dbReference type="ARBA" id="ARBA00022737"/>
    </source>
</evidence>
<dbReference type="InterPro" id="IPR050889">
    <property type="entry name" value="Dendritic_Spine_Reg/Scaffold"/>
</dbReference>
<dbReference type="InterPro" id="IPR002110">
    <property type="entry name" value="Ankyrin_rpt"/>
</dbReference>
<dbReference type="InterPro" id="IPR036770">
    <property type="entry name" value="Ankyrin_rpt-contain_sf"/>
</dbReference>
<keyword evidence="1" id="KW-0677">Repeat</keyword>
<keyword evidence="2 3" id="KW-0040">ANK repeat</keyword>
<proteinExistence type="predicted"/>
<evidence type="ECO:0000313" key="4">
    <source>
        <dbReference type="EMBL" id="KAK2153716.1"/>
    </source>
</evidence>
<dbReference type="Gene3D" id="1.25.40.20">
    <property type="entry name" value="Ankyrin repeat-containing domain"/>
    <property type="match status" value="1"/>
</dbReference>
<sequence>QLTGRDVLTWASYMGRTEQIQHLLEEAAGEVNPSGRDKQGMTALHHATIQGHIEIVRLLIDLINKYHLMVDMPDKQGLTPYIYAKRLGFYAISELLLDEGQCCPKQFDNVLHKSVDEWINIGIQEKKDFAKKQHREIVEQFKIRGKISSNMAQKDSVGILRLQLPAINFIKCDPLPSRGKIIKHKTNVQMTPRSSKQFHDHSGHRNTNISYTSSDYYLKANSIHEGSSGKVRRDHHFGTRLDDGYLSQSRGLTPLNHPQLPNNCLQPDKSTDTAFTLLGMQQSSDFTHMTQFFRSELDPNKVAGSSGVIGEIHSILDLLSQQQSNSYRVTTTNQRPSVVPTKLGVKTKGSTLAVLFHRSKVQVKRRTLGYNKHRKKRNG</sequence>